<feature type="domain" description="Glycosyl transferase family 1" evidence="1">
    <location>
        <begin position="177"/>
        <end position="290"/>
    </location>
</feature>
<evidence type="ECO:0000259" key="2">
    <source>
        <dbReference type="Pfam" id="PF13439"/>
    </source>
</evidence>
<accession>R9I836</accession>
<dbReference type="EMBL" id="ASSP01000022">
    <property type="protein sequence ID" value="EOS09540.1"/>
    <property type="molecule type" value="Genomic_DNA"/>
</dbReference>
<dbReference type="STRING" id="1235788.C802_03653"/>
<evidence type="ECO:0000313" key="4">
    <source>
        <dbReference type="Proteomes" id="UP000014200"/>
    </source>
</evidence>
<feature type="domain" description="Glycosyltransferase subfamily 4-like N-terminal" evidence="2">
    <location>
        <begin position="55"/>
        <end position="153"/>
    </location>
</feature>
<comment type="caution">
    <text evidence="3">The sequence shown here is derived from an EMBL/GenBank/DDBJ whole genome shotgun (WGS) entry which is preliminary data.</text>
</comment>
<dbReference type="OrthoDB" id="7560678at2"/>
<dbReference type="HOGENOM" id="CLU_009583_0_1_10"/>
<dbReference type="InterPro" id="IPR028098">
    <property type="entry name" value="Glyco_trans_4-like_N"/>
</dbReference>
<dbReference type="RefSeq" id="WP_016277928.1">
    <property type="nucleotide sequence ID" value="NZ_JABVZU010000003.1"/>
</dbReference>
<dbReference type="GO" id="GO:0016757">
    <property type="term" value="F:glycosyltransferase activity"/>
    <property type="evidence" value="ECO:0007669"/>
    <property type="project" value="InterPro"/>
</dbReference>
<dbReference type="Pfam" id="PF00534">
    <property type="entry name" value="Glycos_transf_1"/>
    <property type="match status" value="1"/>
</dbReference>
<dbReference type="PANTHER" id="PTHR12526">
    <property type="entry name" value="GLYCOSYLTRANSFERASE"/>
    <property type="match status" value="1"/>
</dbReference>
<dbReference type="GeneID" id="82154272"/>
<keyword evidence="4" id="KW-1185">Reference proteome</keyword>
<dbReference type="CDD" id="cd03801">
    <property type="entry name" value="GT4_PimA-like"/>
    <property type="match status" value="1"/>
</dbReference>
<organism evidence="3 4">
    <name type="scientific">Phocaeicola sartorii</name>
    <dbReference type="NCBI Taxonomy" id="671267"/>
    <lineage>
        <taxon>Bacteria</taxon>
        <taxon>Pseudomonadati</taxon>
        <taxon>Bacteroidota</taxon>
        <taxon>Bacteroidia</taxon>
        <taxon>Bacteroidales</taxon>
        <taxon>Bacteroidaceae</taxon>
        <taxon>Phocaeicola</taxon>
    </lineage>
</organism>
<dbReference type="Pfam" id="PF13439">
    <property type="entry name" value="Glyco_transf_4"/>
    <property type="match status" value="1"/>
</dbReference>
<evidence type="ECO:0000313" key="3">
    <source>
        <dbReference type="EMBL" id="EOS09540.1"/>
    </source>
</evidence>
<name>R9I836_9BACT</name>
<dbReference type="PATRIC" id="fig|1235788.3.peg.3744"/>
<protein>
    <recommendedName>
        <fullName evidence="5">Glycosyltransferase family 1 protein</fullName>
    </recommendedName>
</protein>
<dbReference type="SUPFAM" id="SSF53756">
    <property type="entry name" value="UDP-Glycosyltransferase/glycogen phosphorylase"/>
    <property type="match status" value="1"/>
</dbReference>
<dbReference type="InterPro" id="IPR001296">
    <property type="entry name" value="Glyco_trans_1"/>
</dbReference>
<proteinExistence type="predicted"/>
<sequence>MKILFIVPSLKNAGPVLVANDLVHQFVRHGHKCKVCYFDEIKELDFDCDTERIVINRKIDFDEYDIVHTHGYRPQLYVFLHRPWHAKAKFVTTMHNYLFDDFSFTYGKFKGFLYGMLYLCVNSRADKVVALTKDAQCYYAKFFKARKLTYAYNTRICDYSLDLTADEKRQLQALPGCPDVKFCIVGDGAVRKEWERLAENLGVADRVLFVGYKKAAYRYLPYFDAFAIPSHSEGFPLAMLEAAAFGKPIVASNLDVFKEIFTDDEIAMFDLKDKKSVATAIKRVLQDKETLSCNIKLKYEKAYSPDCFYRRYLEIYNNLLAEQ</sequence>
<dbReference type="AlphaFoldDB" id="R9I836"/>
<dbReference type="PANTHER" id="PTHR12526:SF637">
    <property type="entry name" value="GLYCOSYLTRANSFERASE EPSF-RELATED"/>
    <property type="match status" value="1"/>
</dbReference>
<gene>
    <name evidence="3" type="ORF">C802_03653</name>
</gene>
<evidence type="ECO:0008006" key="5">
    <source>
        <dbReference type="Google" id="ProtNLM"/>
    </source>
</evidence>
<dbReference type="Proteomes" id="UP000014200">
    <property type="component" value="Unassembled WGS sequence"/>
</dbReference>
<dbReference type="Gene3D" id="3.40.50.2000">
    <property type="entry name" value="Glycogen Phosphorylase B"/>
    <property type="match status" value="3"/>
</dbReference>
<evidence type="ECO:0000259" key="1">
    <source>
        <dbReference type="Pfam" id="PF00534"/>
    </source>
</evidence>
<reference evidence="3 4" key="1">
    <citation type="submission" date="2013-04" db="EMBL/GenBank/DDBJ databases">
        <title>The Genome Sequence of Bacteroides massiliensis dnLKV3.</title>
        <authorList>
            <consortium name="The Broad Institute Genomics Platform"/>
            <consortium name="The Broad Institute Genome Sequencing Center for Infectious Disease"/>
            <person name="Earl A."/>
            <person name="Xavier R."/>
            <person name="Kuhn K."/>
            <person name="Stappenbeck T."/>
            <person name="Walker B."/>
            <person name="Young S."/>
            <person name="Zeng Q."/>
            <person name="Gargeya S."/>
            <person name="Fitzgerald M."/>
            <person name="Haas B."/>
            <person name="Abouelleil A."/>
            <person name="Allen A.W."/>
            <person name="Alvarado L."/>
            <person name="Arachchi H.M."/>
            <person name="Berlin A.M."/>
            <person name="Chapman S.B."/>
            <person name="Gainer-Dewar J."/>
            <person name="Goldberg J."/>
            <person name="Griggs A."/>
            <person name="Gujja S."/>
            <person name="Hansen M."/>
            <person name="Howarth C."/>
            <person name="Imamovic A."/>
            <person name="Ireland A."/>
            <person name="Larimer J."/>
            <person name="McCowan C."/>
            <person name="Murphy C."/>
            <person name="Pearson M."/>
            <person name="Poon T.W."/>
            <person name="Priest M."/>
            <person name="Roberts A."/>
            <person name="Saif S."/>
            <person name="Shea T."/>
            <person name="Sisk P."/>
            <person name="Sykes S."/>
            <person name="Wortman J."/>
            <person name="Nusbaum C."/>
            <person name="Birren B."/>
        </authorList>
    </citation>
    <scope>NUCLEOTIDE SEQUENCE [LARGE SCALE GENOMIC DNA]</scope>
    <source>
        <strain evidence="4">dnLKV3</strain>
    </source>
</reference>